<dbReference type="Proteomes" id="UP000078512">
    <property type="component" value="Unassembled WGS sequence"/>
</dbReference>
<dbReference type="PANTHER" id="PTHR43968">
    <property type="match status" value="1"/>
</dbReference>
<evidence type="ECO:0000313" key="2">
    <source>
        <dbReference type="EMBL" id="OAQ24156.1"/>
    </source>
</evidence>
<dbReference type="SFLD" id="SFLDS00019">
    <property type="entry name" value="Glutathione_Transferase_(cytos"/>
    <property type="match status" value="1"/>
</dbReference>
<dbReference type="InterPro" id="IPR040079">
    <property type="entry name" value="Glutathione_S-Trfase"/>
</dbReference>
<evidence type="ECO:0000313" key="3">
    <source>
        <dbReference type="Proteomes" id="UP000078512"/>
    </source>
</evidence>
<dbReference type="InterPro" id="IPR036282">
    <property type="entry name" value="Glutathione-S-Trfase_C_sf"/>
</dbReference>
<name>A0A197JI26_9FUNG</name>
<evidence type="ECO:0000259" key="1">
    <source>
        <dbReference type="PROSITE" id="PS50404"/>
    </source>
</evidence>
<sequence>MTVGIQLFEIVDGKTRQKSFSPMVWRSKLALNHKNVTYETVPVTFLDIPVLIPKVCPNVTAPTVPTLKIADGEGLQDSLAIAEYIERNYPKGPSIFGQTASEKNLQLFFDSYVSTRLHPAIQRLVYIEMYEHQDAENAAYFKSSREKGGKTLEQLGGDQAQNLKELKDNLGLIHSALLRSGGWITGEQPGWADFTLISAFIWFNSFAPQKFEEGILNAIDDQVLRNYWRKAQELIQ</sequence>
<dbReference type="OrthoDB" id="4951845at2759"/>
<dbReference type="Pfam" id="PF22041">
    <property type="entry name" value="GST_C_7"/>
    <property type="match status" value="1"/>
</dbReference>
<accession>A0A197JI26</accession>
<dbReference type="AlphaFoldDB" id="A0A197JI26"/>
<dbReference type="Gene3D" id="1.20.1050.10">
    <property type="match status" value="1"/>
</dbReference>
<dbReference type="InterPro" id="IPR036249">
    <property type="entry name" value="Thioredoxin-like_sf"/>
</dbReference>
<protein>
    <recommendedName>
        <fullName evidence="1">GST N-terminal domain-containing protein</fullName>
    </recommendedName>
</protein>
<dbReference type="PROSITE" id="PS50404">
    <property type="entry name" value="GST_NTER"/>
    <property type="match status" value="1"/>
</dbReference>
<organism evidence="2 3">
    <name type="scientific">Linnemannia elongata AG-77</name>
    <dbReference type="NCBI Taxonomy" id="1314771"/>
    <lineage>
        <taxon>Eukaryota</taxon>
        <taxon>Fungi</taxon>
        <taxon>Fungi incertae sedis</taxon>
        <taxon>Mucoromycota</taxon>
        <taxon>Mortierellomycotina</taxon>
        <taxon>Mortierellomycetes</taxon>
        <taxon>Mortierellales</taxon>
        <taxon>Mortierellaceae</taxon>
        <taxon>Linnemannia</taxon>
    </lineage>
</organism>
<dbReference type="InterPro" id="IPR050983">
    <property type="entry name" value="GST_Omega/HSP26"/>
</dbReference>
<dbReference type="EMBL" id="KV442100">
    <property type="protein sequence ID" value="OAQ24156.1"/>
    <property type="molecule type" value="Genomic_DNA"/>
</dbReference>
<feature type="domain" description="GST N-terminal" evidence="1">
    <location>
        <begin position="11"/>
        <end position="93"/>
    </location>
</feature>
<dbReference type="InterPro" id="IPR004045">
    <property type="entry name" value="Glutathione_S-Trfase_N"/>
</dbReference>
<gene>
    <name evidence="2" type="ORF">K457DRAFT_903415</name>
</gene>
<dbReference type="STRING" id="1314771.A0A197JI26"/>
<dbReference type="Pfam" id="PF13417">
    <property type="entry name" value="GST_N_3"/>
    <property type="match status" value="1"/>
</dbReference>
<reference evidence="2 3" key="1">
    <citation type="submission" date="2016-05" db="EMBL/GenBank/DDBJ databases">
        <title>Genome sequencing reveals origins of a unique bacterial endosymbiosis in the earliest lineages of terrestrial Fungi.</title>
        <authorList>
            <consortium name="DOE Joint Genome Institute"/>
            <person name="Uehling J."/>
            <person name="Gryganskyi A."/>
            <person name="Hameed K."/>
            <person name="Tschaplinski T."/>
            <person name="Misztal P."/>
            <person name="Wu S."/>
            <person name="Desiro A."/>
            <person name="Vande Pol N."/>
            <person name="Du Z.-Y."/>
            <person name="Zienkiewicz A."/>
            <person name="Zienkiewicz K."/>
            <person name="Morin E."/>
            <person name="Tisserant E."/>
            <person name="Splivallo R."/>
            <person name="Hainaut M."/>
            <person name="Henrissat B."/>
            <person name="Ohm R."/>
            <person name="Kuo A."/>
            <person name="Yan J."/>
            <person name="Lipzen A."/>
            <person name="Nolan M."/>
            <person name="Labutti K."/>
            <person name="Barry K."/>
            <person name="Goldstein A."/>
            <person name="Labbe J."/>
            <person name="Schadt C."/>
            <person name="Tuskan G."/>
            <person name="Grigoriev I."/>
            <person name="Martin F."/>
            <person name="Vilgalys R."/>
            <person name="Bonito G."/>
        </authorList>
    </citation>
    <scope>NUCLEOTIDE SEQUENCE [LARGE SCALE GENOMIC DNA]</scope>
    <source>
        <strain evidence="2 3">AG-77</strain>
    </source>
</reference>
<dbReference type="GO" id="GO:0005737">
    <property type="term" value="C:cytoplasm"/>
    <property type="evidence" value="ECO:0007669"/>
    <property type="project" value="TreeGrafter"/>
</dbReference>
<dbReference type="InterPro" id="IPR054416">
    <property type="entry name" value="GST_UstS-like_C"/>
</dbReference>
<keyword evidence="3" id="KW-1185">Reference proteome</keyword>
<dbReference type="SUPFAM" id="SSF52833">
    <property type="entry name" value="Thioredoxin-like"/>
    <property type="match status" value="1"/>
</dbReference>
<dbReference type="Gene3D" id="3.40.30.10">
    <property type="entry name" value="Glutaredoxin"/>
    <property type="match status" value="1"/>
</dbReference>
<dbReference type="SUPFAM" id="SSF47616">
    <property type="entry name" value="GST C-terminal domain-like"/>
    <property type="match status" value="1"/>
</dbReference>
<dbReference type="PANTHER" id="PTHR43968:SF6">
    <property type="entry name" value="GLUTATHIONE S-TRANSFERASE OMEGA"/>
    <property type="match status" value="1"/>
</dbReference>
<proteinExistence type="predicted"/>